<organism evidence="4 5">
    <name type="scientific">Actinomycetospora straminea</name>
    <dbReference type="NCBI Taxonomy" id="663607"/>
    <lineage>
        <taxon>Bacteria</taxon>
        <taxon>Bacillati</taxon>
        <taxon>Actinomycetota</taxon>
        <taxon>Actinomycetes</taxon>
        <taxon>Pseudonocardiales</taxon>
        <taxon>Pseudonocardiaceae</taxon>
        <taxon>Actinomycetospora</taxon>
    </lineage>
</organism>
<dbReference type="EMBL" id="BAABHQ010000002">
    <property type="protein sequence ID" value="GAA4864163.1"/>
    <property type="molecule type" value="Genomic_DNA"/>
</dbReference>
<dbReference type="PRINTS" id="PR00080">
    <property type="entry name" value="SDRFAMILY"/>
</dbReference>
<dbReference type="Pfam" id="PF13561">
    <property type="entry name" value="adh_short_C2"/>
    <property type="match status" value="1"/>
</dbReference>
<dbReference type="Gene3D" id="3.40.50.720">
    <property type="entry name" value="NAD(P)-binding Rossmann-like Domain"/>
    <property type="match status" value="1"/>
</dbReference>
<reference evidence="5" key="1">
    <citation type="journal article" date="2019" name="Int. J. Syst. Evol. Microbiol.">
        <title>The Global Catalogue of Microorganisms (GCM) 10K type strain sequencing project: providing services to taxonomists for standard genome sequencing and annotation.</title>
        <authorList>
            <consortium name="The Broad Institute Genomics Platform"/>
            <consortium name="The Broad Institute Genome Sequencing Center for Infectious Disease"/>
            <person name="Wu L."/>
            <person name="Ma J."/>
        </authorList>
    </citation>
    <scope>NUCLEOTIDE SEQUENCE [LARGE SCALE GENOMIC DNA]</scope>
    <source>
        <strain evidence="5">JCM 17983</strain>
    </source>
</reference>
<dbReference type="InterPro" id="IPR057326">
    <property type="entry name" value="KR_dom"/>
</dbReference>
<evidence type="ECO:0000256" key="1">
    <source>
        <dbReference type="ARBA" id="ARBA00006484"/>
    </source>
</evidence>
<name>A0ABP9E4M9_9PSEU</name>
<evidence type="ECO:0000313" key="5">
    <source>
        <dbReference type="Proteomes" id="UP001500457"/>
    </source>
</evidence>
<gene>
    <name evidence="4" type="ORF">GCM10023203_09970</name>
</gene>
<evidence type="ECO:0000259" key="3">
    <source>
        <dbReference type="SMART" id="SM00822"/>
    </source>
</evidence>
<dbReference type="Proteomes" id="UP001500457">
    <property type="component" value="Unassembled WGS sequence"/>
</dbReference>
<dbReference type="SMART" id="SM00822">
    <property type="entry name" value="PKS_KR"/>
    <property type="match status" value="1"/>
</dbReference>
<dbReference type="InterPro" id="IPR020904">
    <property type="entry name" value="Sc_DH/Rdtase_CS"/>
</dbReference>
<protein>
    <submittedName>
        <fullName evidence="4">SDR family NAD(P)-dependent oxidoreductase</fullName>
    </submittedName>
</protein>
<accession>A0ABP9E4M9</accession>
<dbReference type="SUPFAM" id="SSF51735">
    <property type="entry name" value="NAD(P)-binding Rossmann-fold domains"/>
    <property type="match status" value="1"/>
</dbReference>
<comment type="similarity">
    <text evidence="1">Belongs to the short-chain dehydrogenases/reductases (SDR) family.</text>
</comment>
<proteinExistence type="inferred from homology"/>
<dbReference type="InterPro" id="IPR002347">
    <property type="entry name" value="SDR_fam"/>
</dbReference>
<evidence type="ECO:0000313" key="4">
    <source>
        <dbReference type="EMBL" id="GAA4864163.1"/>
    </source>
</evidence>
<sequence length="240" mass="23850">MTMRRGWLVTGGTRGIGRAVVDHVAKAGGAVAVLARTPATEPYPSDDVLEIPTDVTDGAGVAAALARAHEHLGAVDVVVNCAGVHRGGRIADLDRARWDEVLATNLTGAYEVCHAAVPHLGDGAAVVNVGAVVGFRGFPGDSAYASAKAGLAGLTRSLAVELAPAGVRVNLVVPGFVDTAMTAGVSAAARRRIVAAIPAGRTGTAEEIADVVVAVAGATYMTGAVVPVDGGLMATFGGAG</sequence>
<dbReference type="PANTHER" id="PTHR42760">
    <property type="entry name" value="SHORT-CHAIN DEHYDROGENASES/REDUCTASES FAMILY MEMBER"/>
    <property type="match status" value="1"/>
</dbReference>
<dbReference type="PROSITE" id="PS00061">
    <property type="entry name" value="ADH_SHORT"/>
    <property type="match status" value="1"/>
</dbReference>
<evidence type="ECO:0000256" key="2">
    <source>
        <dbReference type="ARBA" id="ARBA00023002"/>
    </source>
</evidence>
<dbReference type="PANTHER" id="PTHR42760:SF133">
    <property type="entry name" value="3-OXOACYL-[ACYL-CARRIER-PROTEIN] REDUCTASE"/>
    <property type="match status" value="1"/>
</dbReference>
<keyword evidence="5" id="KW-1185">Reference proteome</keyword>
<comment type="caution">
    <text evidence="4">The sequence shown here is derived from an EMBL/GenBank/DDBJ whole genome shotgun (WGS) entry which is preliminary data.</text>
</comment>
<dbReference type="PRINTS" id="PR00081">
    <property type="entry name" value="GDHRDH"/>
</dbReference>
<feature type="domain" description="Ketoreductase" evidence="3">
    <location>
        <begin position="5"/>
        <end position="177"/>
    </location>
</feature>
<dbReference type="InterPro" id="IPR036291">
    <property type="entry name" value="NAD(P)-bd_dom_sf"/>
</dbReference>
<keyword evidence="2" id="KW-0560">Oxidoreductase</keyword>